<evidence type="ECO:0000256" key="5">
    <source>
        <dbReference type="ARBA" id="ARBA00022759"/>
    </source>
</evidence>
<dbReference type="GO" id="GO:0006364">
    <property type="term" value="P:rRNA processing"/>
    <property type="evidence" value="ECO:0007669"/>
    <property type="project" value="InterPro"/>
</dbReference>
<evidence type="ECO:0000256" key="3">
    <source>
        <dbReference type="ARBA" id="ARBA00022722"/>
    </source>
</evidence>
<reference evidence="9" key="1">
    <citation type="submission" date="2020-05" db="EMBL/GenBank/DDBJ databases">
        <authorList>
            <person name="Chiriac C."/>
            <person name="Salcher M."/>
            <person name="Ghai R."/>
            <person name="Kavagutti S V."/>
        </authorList>
    </citation>
    <scope>NUCLEOTIDE SEQUENCE</scope>
</reference>
<evidence type="ECO:0000256" key="4">
    <source>
        <dbReference type="ARBA" id="ARBA00022723"/>
    </source>
</evidence>
<sequence length="200" mass="21988">MVDFLGRFKKPKRVGGDGELTVFCASEQDDIAIDLARWQLLATEVLRAEGVRGAAEMSILFVEPHVMAEMNSVHMGKSGPTDVLAFPIDAFVPEYASGPGSVSRGPDRASENMEDSPLLLGDVVICPEVARSQAPTHAGTFDDEIALLVTHGSLHVLGYDHAEDEERVRMQGREKELLEQFFWKASAPLNFRIDHPEDAQ</sequence>
<name>A0A6J7TXM3_9ZZZZ</name>
<dbReference type="AlphaFoldDB" id="A0A6J7TXM3"/>
<dbReference type="InterPro" id="IPR023091">
    <property type="entry name" value="MetalPrtase_cat_dom_sf_prd"/>
</dbReference>
<dbReference type="HAMAP" id="MF_00009">
    <property type="entry name" value="Endoribonucl_YbeY"/>
    <property type="match status" value="1"/>
</dbReference>
<keyword evidence="7" id="KW-0862">Zinc</keyword>
<dbReference type="GO" id="GO:0004222">
    <property type="term" value="F:metalloendopeptidase activity"/>
    <property type="evidence" value="ECO:0007669"/>
    <property type="project" value="InterPro"/>
</dbReference>
<dbReference type="PANTHER" id="PTHR46986">
    <property type="entry name" value="ENDORIBONUCLEASE YBEY, CHLOROPLASTIC"/>
    <property type="match status" value="1"/>
</dbReference>
<organism evidence="9">
    <name type="scientific">freshwater metagenome</name>
    <dbReference type="NCBI Taxonomy" id="449393"/>
    <lineage>
        <taxon>unclassified sequences</taxon>
        <taxon>metagenomes</taxon>
        <taxon>ecological metagenomes</taxon>
    </lineage>
</organism>
<keyword evidence="6" id="KW-0378">Hydrolase</keyword>
<dbReference type="PANTHER" id="PTHR46986:SF1">
    <property type="entry name" value="ENDORIBONUCLEASE YBEY, CHLOROPLASTIC"/>
    <property type="match status" value="1"/>
</dbReference>
<proteinExistence type="inferred from homology"/>
<keyword evidence="5" id="KW-0255">Endonuclease</keyword>
<evidence type="ECO:0000313" key="8">
    <source>
        <dbReference type="EMBL" id="CAB5009795.1"/>
    </source>
</evidence>
<dbReference type="Pfam" id="PF02130">
    <property type="entry name" value="YbeY"/>
    <property type="match status" value="1"/>
</dbReference>
<dbReference type="SUPFAM" id="SSF55486">
    <property type="entry name" value="Metalloproteases ('zincins'), catalytic domain"/>
    <property type="match status" value="1"/>
</dbReference>
<dbReference type="InterPro" id="IPR002036">
    <property type="entry name" value="YbeY"/>
</dbReference>
<gene>
    <name evidence="8" type="ORF">UFOPK4098_00215</name>
    <name evidence="9" type="ORF">UFOPK4347_00147</name>
</gene>
<dbReference type="EMBL" id="CAFBQU010000002">
    <property type="protein sequence ID" value="CAB5058854.1"/>
    <property type="molecule type" value="Genomic_DNA"/>
</dbReference>
<evidence type="ECO:0000256" key="2">
    <source>
        <dbReference type="ARBA" id="ARBA00010875"/>
    </source>
</evidence>
<comment type="cofactor">
    <cofactor evidence="1">
        <name>Zn(2+)</name>
        <dbReference type="ChEBI" id="CHEBI:29105"/>
    </cofactor>
</comment>
<dbReference type="GO" id="GO:0004519">
    <property type="term" value="F:endonuclease activity"/>
    <property type="evidence" value="ECO:0007669"/>
    <property type="project" value="UniProtKB-KW"/>
</dbReference>
<dbReference type="GO" id="GO:0046872">
    <property type="term" value="F:metal ion binding"/>
    <property type="evidence" value="ECO:0007669"/>
    <property type="project" value="UniProtKB-KW"/>
</dbReference>
<evidence type="ECO:0000256" key="7">
    <source>
        <dbReference type="ARBA" id="ARBA00022833"/>
    </source>
</evidence>
<evidence type="ECO:0000256" key="6">
    <source>
        <dbReference type="ARBA" id="ARBA00022801"/>
    </source>
</evidence>
<dbReference type="Gene3D" id="3.40.390.30">
    <property type="entry name" value="Metalloproteases ('zincins'), catalytic domain"/>
    <property type="match status" value="1"/>
</dbReference>
<accession>A0A6J7TXM3</accession>
<dbReference type="EMBL" id="CAFBPN010000004">
    <property type="protein sequence ID" value="CAB5009795.1"/>
    <property type="molecule type" value="Genomic_DNA"/>
</dbReference>
<dbReference type="NCBIfam" id="TIGR00043">
    <property type="entry name" value="rRNA maturation RNase YbeY"/>
    <property type="match status" value="1"/>
</dbReference>
<comment type="similarity">
    <text evidence="2">Belongs to the endoribonuclease YbeY family.</text>
</comment>
<evidence type="ECO:0000256" key="1">
    <source>
        <dbReference type="ARBA" id="ARBA00001947"/>
    </source>
</evidence>
<keyword evidence="3" id="KW-0540">Nuclease</keyword>
<protein>
    <submittedName>
        <fullName evidence="9">Unannotated protein</fullName>
    </submittedName>
</protein>
<keyword evidence="4" id="KW-0479">Metal-binding</keyword>
<evidence type="ECO:0000313" key="9">
    <source>
        <dbReference type="EMBL" id="CAB5058854.1"/>
    </source>
</evidence>